<dbReference type="Gene3D" id="3.30.40.10">
    <property type="entry name" value="Zinc/RING finger domain, C3HC4 (zinc finger)"/>
    <property type="match status" value="1"/>
</dbReference>
<proteinExistence type="predicted"/>
<dbReference type="Proteomes" id="UP000827721">
    <property type="component" value="Unassembled WGS sequence"/>
</dbReference>
<dbReference type="InterPro" id="IPR013083">
    <property type="entry name" value="Znf_RING/FYVE/PHD"/>
</dbReference>
<dbReference type="PANTHER" id="PTHR47820:SF3">
    <property type="entry name" value="OS07G0499800 PROTEIN"/>
    <property type="match status" value="1"/>
</dbReference>
<keyword evidence="1" id="KW-0479">Metal-binding</keyword>
<evidence type="ECO:0000256" key="2">
    <source>
        <dbReference type="SAM" id="Coils"/>
    </source>
</evidence>
<name>A0ABQ8HZW0_9ROSI</name>
<evidence type="ECO:0000259" key="4">
    <source>
        <dbReference type="PROSITE" id="PS50089"/>
    </source>
</evidence>
<protein>
    <recommendedName>
        <fullName evidence="4">RING-type domain-containing protein</fullName>
    </recommendedName>
</protein>
<feature type="compositionally biased region" description="Polar residues" evidence="3">
    <location>
        <begin position="151"/>
        <end position="161"/>
    </location>
</feature>
<dbReference type="InterPro" id="IPR001841">
    <property type="entry name" value="Znf_RING"/>
</dbReference>
<feature type="region of interest" description="Disordered" evidence="3">
    <location>
        <begin position="721"/>
        <end position="761"/>
    </location>
</feature>
<accession>A0ABQ8HZW0</accession>
<dbReference type="PANTHER" id="PTHR47820">
    <property type="entry name" value="BNAC05G24000D PROTEIN"/>
    <property type="match status" value="1"/>
</dbReference>
<comment type="caution">
    <text evidence="5">The sequence shown here is derived from an EMBL/GenBank/DDBJ whole genome shotgun (WGS) entry which is preliminary data.</text>
</comment>
<keyword evidence="1" id="KW-0862">Zinc</keyword>
<evidence type="ECO:0000256" key="1">
    <source>
        <dbReference type="PROSITE-ProRule" id="PRU00175"/>
    </source>
</evidence>
<feature type="compositionally biased region" description="Pro residues" evidence="3">
    <location>
        <begin position="162"/>
        <end position="175"/>
    </location>
</feature>
<keyword evidence="1" id="KW-0863">Zinc-finger</keyword>
<feature type="domain" description="RING-type" evidence="4">
    <location>
        <begin position="833"/>
        <end position="872"/>
    </location>
</feature>
<feature type="region of interest" description="Disordered" evidence="3">
    <location>
        <begin position="218"/>
        <end position="289"/>
    </location>
</feature>
<feature type="region of interest" description="Disordered" evidence="3">
    <location>
        <begin position="93"/>
        <end position="112"/>
    </location>
</feature>
<feature type="compositionally biased region" description="Basic and acidic residues" evidence="3">
    <location>
        <begin position="278"/>
        <end position="289"/>
    </location>
</feature>
<dbReference type="SUPFAM" id="SSF57850">
    <property type="entry name" value="RING/U-box"/>
    <property type="match status" value="1"/>
</dbReference>
<feature type="compositionally biased region" description="Low complexity" evidence="3">
    <location>
        <begin position="438"/>
        <end position="447"/>
    </location>
</feature>
<feature type="compositionally biased region" description="Polar residues" evidence="3">
    <location>
        <begin position="485"/>
        <end position="507"/>
    </location>
</feature>
<keyword evidence="6" id="KW-1185">Reference proteome</keyword>
<feature type="compositionally biased region" description="Polar residues" evidence="3">
    <location>
        <begin position="226"/>
        <end position="239"/>
    </location>
</feature>
<evidence type="ECO:0000313" key="5">
    <source>
        <dbReference type="EMBL" id="KAH7569739.1"/>
    </source>
</evidence>
<dbReference type="EMBL" id="JAFEMO010000006">
    <property type="protein sequence ID" value="KAH7569739.1"/>
    <property type="molecule type" value="Genomic_DNA"/>
</dbReference>
<feature type="region of interest" description="Disordered" evidence="3">
    <location>
        <begin position="433"/>
        <end position="507"/>
    </location>
</feature>
<evidence type="ECO:0000313" key="6">
    <source>
        <dbReference type="Proteomes" id="UP000827721"/>
    </source>
</evidence>
<reference evidence="5 6" key="1">
    <citation type="submission" date="2021-02" db="EMBL/GenBank/DDBJ databases">
        <title>Plant Genome Project.</title>
        <authorList>
            <person name="Zhang R.-G."/>
        </authorList>
    </citation>
    <scope>NUCLEOTIDE SEQUENCE [LARGE SCALE GENOMIC DNA]</scope>
    <source>
        <tissue evidence="5">Leaves</tissue>
    </source>
</reference>
<feature type="compositionally biased region" description="Polar residues" evidence="3">
    <location>
        <begin position="59"/>
        <end position="78"/>
    </location>
</feature>
<gene>
    <name evidence="5" type="ORF">JRO89_XS06G0258400</name>
</gene>
<dbReference type="Pfam" id="PF13920">
    <property type="entry name" value="zf-C3HC4_3"/>
    <property type="match status" value="1"/>
</dbReference>
<feature type="region of interest" description="Disordered" evidence="3">
    <location>
        <begin position="59"/>
        <end position="85"/>
    </location>
</feature>
<evidence type="ECO:0000256" key="3">
    <source>
        <dbReference type="SAM" id="MobiDB-lite"/>
    </source>
</evidence>
<sequence length="885" mass="99913">MASSQVEIVSSSPFGRVLRDQNTARRDQRCRESNARAAAFQKNIKDLVRDHFHNCISVSADENSQNQSKNIDSWTGNEQKSHHNHRNLRYLTKKQSKSNENHDGNDQSTVMNSTQCRIVDRWAAKQARETVSTIEKQSEEVAETELLGGAPSTSKTESSQKNPPPPDESENPPPETGNLGASSLVQIWEARLNRSNSMNNNNMNPVSVSVSVSVASRTSSGLSYCENVSSPRVETSRGSEISDGIEEKSDGGGGRANPENSFPDWETQSDRTAVSEPPTERNSDAVESERVRIADIIKRLRSGNDDNDNETGSNVWESPSRERRHAPFSEPVEQRGLTQLISSPKIRGRQAFADLLMQMERDRHKELDSLVERQSVSKFSQRGRIQSLLRLRFLQRGMAVREQERPQSAGSPSSRLSLGSSIMQLREKFGTGIENGVTAQTSAATSSRNSRTEMANMRANQDDTSTSNRLSENNRVQEVSVAEKLSTNCEGEGSTSTDGAKQGTNSENTLLGSQETAETTAPPLNVCDQEANNHQQNLETRAILDDQNENEMVYREQEASVLNDRNENEMACEEQEASDQRQLFLHPQETTETTAFVDNWYENELAEAEEEETYDDQYFLENNNDWISEISRPRSHWESIRQAWYQERLNSSTDNDEIRQLIERKRVSTFLSSEFRDTMDQLMTSRAVRQADIDSSISHPFHEVSEYFQSSSTLQMPSPSMITSWSYRDNEVGDESDPVASPSPQPLPSQTYYEDSRRSPDPANHLSLEMELIYNLRGQIEQLHREMSELRKSVQSCTDMQIKMQHSNQQEVHPVRVMANNPLVVGVPNKRSCCICYEMQVDSLLYRCGHMCTCLKCAHELQWSSGKCPICRAPIDDVVRAYMDA</sequence>
<feature type="compositionally biased region" description="Polar residues" evidence="3">
    <location>
        <begin position="448"/>
        <end position="477"/>
    </location>
</feature>
<organism evidence="5 6">
    <name type="scientific">Xanthoceras sorbifolium</name>
    <dbReference type="NCBI Taxonomy" id="99658"/>
    <lineage>
        <taxon>Eukaryota</taxon>
        <taxon>Viridiplantae</taxon>
        <taxon>Streptophyta</taxon>
        <taxon>Embryophyta</taxon>
        <taxon>Tracheophyta</taxon>
        <taxon>Spermatophyta</taxon>
        <taxon>Magnoliopsida</taxon>
        <taxon>eudicotyledons</taxon>
        <taxon>Gunneridae</taxon>
        <taxon>Pentapetalae</taxon>
        <taxon>rosids</taxon>
        <taxon>malvids</taxon>
        <taxon>Sapindales</taxon>
        <taxon>Sapindaceae</taxon>
        <taxon>Xanthoceroideae</taxon>
        <taxon>Xanthoceras</taxon>
    </lineage>
</organism>
<keyword evidence="2" id="KW-0175">Coiled coil</keyword>
<feature type="coiled-coil region" evidence="2">
    <location>
        <begin position="773"/>
        <end position="800"/>
    </location>
</feature>
<dbReference type="CDD" id="cd16647">
    <property type="entry name" value="mRING-HC-C3HC5_NEU1"/>
    <property type="match status" value="1"/>
</dbReference>
<feature type="region of interest" description="Disordered" evidence="3">
    <location>
        <begin position="133"/>
        <end position="180"/>
    </location>
</feature>
<dbReference type="PROSITE" id="PS50089">
    <property type="entry name" value="ZF_RING_2"/>
    <property type="match status" value="1"/>
</dbReference>
<feature type="region of interest" description="Disordered" evidence="3">
    <location>
        <begin position="302"/>
        <end position="332"/>
    </location>
</feature>